<dbReference type="RefSeq" id="WP_179511156.1">
    <property type="nucleotide sequence ID" value="NZ_JANFAV010000004.1"/>
</dbReference>
<dbReference type="PANTHER" id="PTHR39664">
    <property type="match status" value="1"/>
</dbReference>
<proteinExistence type="predicted"/>
<gene>
    <name evidence="2" type="ORF">NEE01_08740</name>
</gene>
<evidence type="ECO:0000313" key="3">
    <source>
        <dbReference type="Proteomes" id="UP001165565"/>
    </source>
</evidence>
<protein>
    <submittedName>
        <fullName evidence="2">Type II toxin-antitoxin system VapC family toxin</fullName>
    </submittedName>
</protein>
<sequence>MKITVDTNILVRAVTQDDAVQGPIARKLVIDAALIAVTLPALCETCWVLSRAYKFGHGEIAAAIRLLLEADNVAIERQAVEAGLTMLEAGGDFADGVSAYSGKWLGGETFVSFDRQAIDLLERQGEAAQLPG</sequence>
<comment type="caution">
    <text evidence="2">The sequence shown here is derived from an EMBL/GenBank/DDBJ whole genome shotgun (WGS) entry which is preliminary data.</text>
</comment>
<organism evidence="2 3">
    <name type="scientific">Sphingomonas lycopersici</name>
    <dbReference type="NCBI Taxonomy" id="2951807"/>
    <lineage>
        <taxon>Bacteria</taxon>
        <taxon>Pseudomonadati</taxon>
        <taxon>Pseudomonadota</taxon>
        <taxon>Alphaproteobacteria</taxon>
        <taxon>Sphingomonadales</taxon>
        <taxon>Sphingomonadaceae</taxon>
        <taxon>Sphingomonas</taxon>
    </lineage>
</organism>
<feature type="domain" description="PIN" evidence="1">
    <location>
        <begin position="3"/>
        <end position="116"/>
    </location>
</feature>
<dbReference type="AlphaFoldDB" id="A0AA41Z8J8"/>
<dbReference type="InterPro" id="IPR002716">
    <property type="entry name" value="PIN_dom"/>
</dbReference>
<reference evidence="2" key="1">
    <citation type="submission" date="2022-06" db="EMBL/GenBank/DDBJ databases">
        <title>Sphingomonas sp. nov. isolated from rhizosphere soil of tomato.</title>
        <authorList>
            <person name="Dong H."/>
            <person name="Gao R."/>
        </authorList>
    </citation>
    <scope>NUCLEOTIDE SEQUENCE</scope>
    <source>
        <strain evidence="2">MMSM24</strain>
    </source>
</reference>
<evidence type="ECO:0000259" key="1">
    <source>
        <dbReference type="Pfam" id="PF01850"/>
    </source>
</evidence>
<evidence type="ECO:0000313" key="2">
    <source>
        <dbReference type="EMBL" id="MCW6534869.1"/>
    </source>
</evidence>
<accession>A0AA41Z8J8</accession>
<dbReference type="PANTHER" id="PTHR39664:SF2">
    <property type="entry name" value="NUCLEIC ACID-BINDING PROTEIN, CONTAINING PIN DOMAIN-RELATED"/>
    <property type="match status" value="1"/>
</dbReference>
<dbReference type="EMBL" id="JANFAV010000004">
    <property type="protein sequence ID" value="MCW6534869.1"/>
    <property type="molecule type" value="Genomic_DNA"/>
</dbReference>
<keyword evidence="3" id="KW-1185">Reference proteome</keyword>
<dbReference type="Gene3D" id="3.40.50.1010">
    <property type="entry name" value="5'-nuclease"/>
    <property type="match status" value="1"/>
</dbReference>
<dbReference type="InterPro" id="IPR029060">
    <property type="entry name" value="PIN-like_dom_sf"/>
</dbReference>
<dbReference type="SUPFAM" id="SSF88723">
    <property type="entry name" value="PIN domain-like"/>
    <property type="match status" value="1"/>
</dbReference>
<name>A0AA41Z8J8_9SPHN</name>
<dbReference type="CDD" id="cd18683">
    <property type="entry name" value="PIN_VapC-like"/>
    <property type="match status" value="1"/>
</dbReference>
<dbReference type="Pfam" id="PF01850">
    <property type="entry name" value="PIN"/>
    <property type="match status" value="1"/>
</dbReference>
<dbReference type="Proteomes" id="UP001165565">
    <property type="component" value="Unassembled WGS sequence"/>
</dbReference>